<name>A0ABP8FFD1_9BACT</name>
<sequence length="74" mass="8540">MNTFTHPERPSTLAPSDEFCPSRPGWEETTLQPFDMKEEETPSVRQMLDRLKFSPRTATLLAILEYARKAEKAI</sequence>
<gene>
    <name evidence="2" type="ORF">GCM10023143_04280</name>
</gene>
<keyword evidence="3" id="KW-1185">Reference proteome</keyword>
<evidence type="ECO:0000313" key="2">
    <source>
        <dbReference type="EMBL" id="GAA4302094.1"/>
    </source>
</evidence>
<proteinExistence type="predicted"/>
<evidence type="ECO:0000256" key="1">
    <source>
        <dbReference type="SAM" id="MobiDB-lite"/>
    </source>
</evidence>
<reference evidence="3" key="1">
    <citation type="journal article" date="2019" name="Int. J. Syst. Evol. Microbiol.">
        <title>The Global Catalogue of Microorganisms (GCM) 10K type strain sequencing project: providing services to taxonomists for standard genome sequencing and annotation.</title>
        <authorList>
            <consortium name="The Broad Institute Genomics Platform"/>
            <consortium name="The Broad Institute Genome Sequencing Center for Infectious Disease"/>
            <person name="Wu L."/>
            <person name="Ma J."/>
        </authorList>
    </citation>
    <scope>NUCLEOTIDE SEQUENCE [LARGE SCALE GENOMIC DNA]</scope>
    <source>
        <strain evidence="3">JCM 17664</strain>
    </source>
</reference>
<dbReference type="RefSeq" id="WP_344974585.1">
    <property type="nucleotide sequence ID" value="NZ_BAABFN010000001.1"/>
</dbReference>
<evidence type="ECO:0000313" key="3">
    <source>
        <dbReference type="Proteomes" id="UP001501207"/>
    </source>
</evidence>
<accession>A0ABP8FFD1</accession>
<protein>
    <submittedName>
        <fullName evidence="2">Uncharacterized protein</fullName>
    </submittedName>
</protein>
<comment type="caution">
    <text evidence="2">The sequence shown here is derived from an EMBL/GenBank/DDBJ whole genome shotgun (WGS) entry which is preliminary data.</text>
</comment>
<dbReference type="EMBL" id="BAABFN010000001">
    <property type="protein sequence ID" value="GAA4302094.1"/>
    <property type="molecule type" value="Genomic_DNA"/>
</dbReference>
<feature type="region of interest" description="Disordered" evidence="1">
    <location>
        <begin position="1"/>
        <end position="25"/>
    </location>
</feature>
<organism evidence="2 3">
    <name type="scientific">Compostibacter hankyongensis</name>
    <dbReference type="NCBI Taxonomy" id="1007089"/>
    <lineage>
        <taxon>Bacteria</taxon>
        <taxon>Pseudomonadati</taxon>
        <taxon>Bacteroidota</taxon>
        <taxon>Chitinophagia</taxon>
        <taxon>Chitinophagales</taxon>
        <taxon>Chitinophagaceae</taxon>
        <taxon>Compostibacter</taxon>
    </lineage>
</organism>
<dbReference type="Proteomes" id="UP001501207">
    <property type="component" value="Unassembled WGS sequence"/>
</dbReference>